<dbReference type="Proteomes" id="UP000321723">
    <property type="component" value="Unassembled WGS sequence"/>
</dbReference>
<comment type="caution">
    <text evidence="2">The sequence shown here is derived from an EMBL/GenBank/DDBJ whole genome shotgun (WGS) entry which is preliminary data.</text>
</comment>
<reference evidence="2 3" key="1">
    <citation type="submission" date="2019-07" db="EMBL/GenBank/DDBJ databases">
        <title>Whole genome shotgun sequence of Cellulomonas hominis NBRC 16055.</title>
        <authorList>
            <person name="Hosoyama A."/>
            <person name="Uohara A."/>
            <person name="Ohji S."/>
            <person name="Ichikawa N."/>
        </authorList>
    </citation>
    <scope>NUCLEOTIDE SEQUENCE [LARGE SCALE GENOMIC DNA]</scope>
    <source>
        <strain evidence="2 3">NBRC 16055</strain>
    </source>
</reference>
<gene>
    <name evidence="2" type="ORF">CHO01_10560</name>
</gene>
<name>A0A511F9J8_9CELL</name>
<keyword evidence="3" id="KW-1185">Reference proteome</keyword>
<protein>
    <submittedName>
        <fullName evidence="2">Uncharacterized protein</fullName>
    </submittedName>
</protein>
<evidence type="ECO:0000313" key="3">
    <source>
        <dbReference type="Proteomes" id="UP000321723"/>
    </source>
</evidence>
<evidence type="ECO:0000256" key="1">
    <source>
        <dbReference type="SAM" id="MobiDB-lite"/>
    </source>
</evidence>
<feature type="region of interest" description="Disordered" evidence="1">
    <location>
        <begin position="1"/>
        <end position="67"/>
    </location>
</feature>
<accession>A0A511F9J8</accession>
<organism evidence="2 3">
    <name type="scientific">Cellulomonas hominis</name>
    <dbReference type="NCBI Taxonomy" id="156981"/>
    <lineage>
        <taxon>Bacteria</taxon>
        <taxon>Bacillati</taxon>
        <taxon>Actinomycetota</taxon>
        <taxon>Actinomycetes</taxon>
        <taxon>Micrococcales</taxon>
        <taxon>Cellulomonadaceae</taxon>
        <taxon>Cellulomonas</taxon>
    </lineage>
</organism>
<dbReference type="EMBL" id="BJVQ01000009">
    <property type="protein sequence ID" value="GEL45940.1"/>
    <property type="molecule type" value="Genomic_DNA"/>
</dbReference>
<evidence type="ECO:0000313" key="2">
    <source>
        <dbReference type="EMBL" id="GEL45940.1"/>
    </source>
</evidence>
<sequence length="67" mass="6822">MRRGLSVAAGEGDPAGTARAQPSLGPAPRRGRAPNQGFRDLAVTSRTVRGPQATDCAPGGIGPLRRS</sequence>
<dbReference type="AlphaFoldDB" id="A0A511F9J8"/>
<proteinExistence type="predicted"/>